<dbReference type="AlphaFoldDB" id="A0A091C0U0"/>
<evidence type="ECO:0000313" key="9">
    <source>
        <dbReference type="EMBL" id="KFN91436.1"/>
    </source>
</evidence>
<dbReference type="GO" id="GO:0005886">
    <property type="term" value="C:plasma membrane"/>
    <property type="evidence" value="ECO:0007669"/>
    <property type="project" value="UniProtKB-SubCell"/>
</dbReference>
<keyword evidence="9" id="KW-0378">Hydrolase</keyword>
<keyword evidence="3" id="KW-1003">Cell membrane</keyword>
<evidence type="ECO:0000259" key="8">
    <source>
        <dbReference type="Pfam" id="PF00884"/>
    </source>
</evidence>
<comment type="caution">
    <text evidence="9">The sequence shown here is derived from an EMBL/GenBank/DDBJ whole genome shotgun (WGS) entry which is preliminary data.</text>
</comment>
<dbReference type="PANTHER" id="PTHR47371:SF3">
    <property type="entry name" value="PHOSPHOGLYCEROL TRANSFERASE I"/>
    <property type="match status" value="1"/>
</dbReference>
<dbReference type="RefSeq" id="WP_028790531.1">
    <property type="nucleotide sequence ID" value="NZ_JPVT01000096.1"/>
</dbReference>
<feature type="transmembrane region" description="Helical" evidence="7">
    <location>
        <begin position="74"/>
        <end position="92"/>
    </location>
</feature>
<dbReference type="InterPro" id="IPR000917">
    <property type="entry name" value="Sulfatase_N"/>
</dbReference>
<proteinExistence type="predicted"/>
<dbReference type="EMBL" id="JPVT01000096">
    <property type="protein sequence ID" value="KFN91436.1"/>
    <property type="molecule type" value="Genomic_DNA"/>
</dbReference>
<keyword evidence="6 7" id="KW-0472">Membrane</keyword>
<organism evidence="9 10">
    <name type="scientific">Tetragenococcus muriaticus 3MR10-3</name>
    <dbReference type="NCBI Taxonomy" id="1302648"/>
    <lineage>
        <taxon>Bacteria</taxon>
        <taxon>Bacillati</taxon>
        <taxon>Bacillota</taxon>
        <taxon>Bacilli</taxon>
        <taxon>Lactobacillales</taxon>
        <taxon>Enterococcaceae</taxon>
        <taxon>Tetragenococcus</taxon>
    </lineage>
</organism>
<comment type="pathway">
    <text evidence="2">Cell wall biogenesis; lipoteichoic acid biosynthesis.</text>
</comment>
<dbReference type="PANTHER" id="PTHR47371">
    <property type="entry name" value="LIPOTEICHOIC ACID SYNTHASE"/>
    <property type="match status" value="1"/>
</dbReference>
<evidence type="ECO:0000256" key="6">
    <source>
        <dbReference type="ARBA" id="ARBA00023136"/>
    </source>
</evidence>
<dbReference type="Proteomes" id="UP000029381">
    <property type="component" value="Unassembled WGS sequence"/>
</dbReference>
<keyword evidence="4 7" id="KW-0812">Transmembrane</keyword>
<keyword evidence="10" id="KW-1185">Reference proteome</keyword>
<feature type="transmembrane region" description="Helical" evidence="7">
    <location>
        <begin position="120"/>
        <end position="140"/>
    </location>
</feature>
<gene>
    <name evidence="9" type="ORF">TMU3MR103_1020</name>
</gene>
<dbReference type="SUPFAM" id="SSF53649">
    <property type="entry name" value="Alkaline phosphatase-like"/>
    <property type="match status" value="1"/>
</dbReference>
<evidence type="ECO:0000256" key="7">
    <source>
        <dbReference type="SAM" id="Phobius"/>
    </source>
</evidence>
<evidence type="ECO:0000256" key="3">
    <source>
        <dbReference type="ARBA" id="ARBA00022475"/>
    </source>
</evidence>
<dbReference type="PATRIC" id="fig|1302648.3.peg.990"/>
<feature type="domain" description="Sulfatase N-terminal" evidence="8">
    <location>
        <begin position="246"/>
        <end position="531"/>
    </location>
</feature>
<protein>
    <submittedName>
        <fullName evidence="9">Cyclic beta-1,2-glucan modification transmembrane protein</fullName>
        <ecNumber evidence="9">3.1.6.-</ecNumber>
    </submittedName>
</protein>
<dbReference type="CDD" id="cd16015">
    <property type="entry name" value="LTA_synthase"/>
    <property type="match status" value="1"/>
</dbReference>
<accession>A0A091C0U0</accession>
<dbReference type="InterPro" id="IPR017850">
    <property type="entry name" value="Alkaline_phosphatase_core_sf"/>
</dbReference>
<dbReference type="GO" id="GO:0016787">
    <property type="term" value="F:hydrolase activity"/>
    <property type="evidence" value="ECO:0007669"/>
    <property type="project" value="UniProtKB-KW"/>
</dbReference>
<dbReference type="InterPro" id="IPR050448">
    <property type="entry name" value="OpgB/LTA_synthase_biosynth"/>
</dbReference>
<evidence type="ECO:0000313" key="10">
    <source>
        <dbReference type="Proteomes" id="UP000029381"/>
    </source>
</evidence>
<dbReference type="Pfam" id="PF00884">
    <property type="entry name" value="Sulfatase"/>
    <property type="match status" value="1"/>
</dbReference>
<reference evidence="9 10" key="1">
    <citation type="submission" date="2014-08" db="EMBL/GenBank/DDBJ databases">
        <title>Genome sequence of Tetragenococcus muriaticus.</title>
        <authorList>
            <person name="Chuea-nongthon C."/>
            <person name="Rodtong S."/>
            <person name="Yongsawatdigul J."/>
            <person name="Steele J.L."/>
            <person name="Liu X.-y."/>
            <person name="Speers J."/>
            <person name="Glasner J.D."/>
            <person name="Neeno-Eckwall E.C."/>
        </authorList>
    </citation>
    <scope>NUCLEOTIDE SEQUENCE [LARGE SCALE GENOMIC DNA]</scope>
    <source>
        <strain evidence="9 10">3MR10-3</strain>
    </source>
</reference>
<dbReference type="Gene3D" id="3.40.720.10">
    <property type="entry name" value="Alkaline Phosphatase, subunit A"/>
    <property type="match status" value="1"/>
</dbReference>
<sequence length="601" mass="69764">MYKKFQYVVIGLLILCGIIFSNLFLQWCQNDLSVDLAMNFAFFWHTEKFFLASLVLLVLFIFFASLAGSLIAGASLYTLFITGIGLATYMKMQFRQEPVYPDDLNMITQWNFFKEVLGTGPFTVICIVMVVVVVLFVYQLFRSFFLTKNQQIVRLTMLCLSFFALVYISHFNEESNLLRRAYDRTALWIPYSQEMNYYNTGFVGGFLYNLRVEAMEEPSNYSEETIEEITDKYQPQAASTEEDEQPNIVYVMSESFSNPEHLQGLSITGGDPLQEYKDLAQQTYSGKMLSQNYGGGTANIEFEALTGFSMELLNPQMTTPYTMLVPKMDRLPSLVSLSTERGYNTTAIHPYDTSMYKRQDVYSILGFDQFMDQDSMDYTQTIENNPYISDEASYQQVLDLLRKDQTPQFVHLVTMQTHMPYEGKYDNVDYQVTGEENNRNIEGYLQDIDYSSQALQEFTEELADLPERTLVVFWGDHLPGIYSDHLQAQNSTEDLHQTEFLMFDSENGLSQENEEVTSPFYFAPNLFEQAGLEATPFYELLTDLEEILSAFEPRMYVDSQKQWHEELSLNRNQQEVYNDYRLIQYDILQGEQYSLQNGFFN</sequence>
<evidence type="ECO:0000256" key="5">
    <source>
        <dbReference type="ARBA" id="ARBA00022989"/>
    </source>
</evidence>
<evidence type="ECO:0000256" key="1">
    <source>
        <dbReference type="ARBA" id="ARBA00004651"/>
    </source>
</evidence>
<feature type="transmembrane region" description="Helical" evidence="7">
    <location>
        <begin position="49"/>
        <end position="67"/>
    </location>
</feature>
<keyword evidence="5 7" id="KW-1133">Transmembrane helix</keyword>
<comment type="subcellular location">
    <subcellularLocation>
        <location evidence="1">Cell membrane</location>
        <topology evidence="1">Multi-pass membrane protein</topology>
    </subcellularLocation>
</comment>
<feature type="transmembrane region" description="Helical" evidence="7">
    <location>
        <begin position="7"/>
        <end position="29"/>
    </location>
</feature>
<dbReference type="EC" id="3.1.6.-" evidence="9"/>
<evidence type="ECO:0000256" key="4">
    <source>
        <dbReference type="ARBA" id="ARBA00022692"/>
    </source>
</evidence>
<feature type="transmembrane region" description="Helical" evidence="7">
    <location>
        <begin position="152"/>
        <end position="170"/>
    </location>
</feature>
<name>A0A091C0U0_9ENTE</name>
<evidence type="ECO:0000256" key="2">
    <source>
        <dbReference type="ARBA" id="ARBA00004936"/>
    </source>
</evidence>